<evidence type="ECO:0000313" key="2">
    <source>
        <dbReference type="Proteomes" id="UP001152747"/>
    </source>
</evidence>
<dbReference type="Proteomes" id="UP001152747">
    <property type="component" value="Unassembled WGS sequence"/>
</dbReference>
<name>A0A9P1IGA4_9PELO</name>
<dbReference type="EMBL" id="CANHGI010000003">
    <property type="protein sequence ID" value="CAI5444028.1"/>
    <property type="molecule type" value="Genomic_DNA"/>
</dbReference>
<protein>
    <submittedName>
        <fullName evidence="1">Uncharacterized protein</fullName>
    </submittedName>
</protein>
<gene>
    <name evidence="1" type="ORF">CAMP_LOCUS6665</name>
</gene>
<evidence type="ECO:0000313" key="1">
    <source>
        <dbReference type="EMBL" id="CAI5444028.1"/>
    </source>
</evidence>
<proteinExistence type="predicted"/>
<sequence length="184" mass="22296">MRTKLKRKKATVNPHKYRSNWLKDDFGFDEHQIDLFMKAVAKAFGNPLNKGFTSVEKEEYRNKMAGEFKSFVSHSSNRSDLKYELFFHEFEHENTKINFRHEIFRKTCQRLAKMARDFEKERLEQGNTSNWWEAYKPQPTVYEFPTVPQENPAEIFEQLKMVENRLKFIDQLEARELNHYYNRV</sequence>
<comment type="caution">
    <text evidence="1">The sequence shown here is derived from an EMBL/GenBank/DDBJ whole genome shotgun (WGS) entry which is preliminary data.</text>
</comment>
<keyword evidence="2" id="KW-1185">Reference proteome</keyword>
<accession>A0A9P1IGA4</accession>
<reference evidence="1" key="1">
    <citation type="submission" date="2022-11" db="EMBL/GenBank/DDBJ databases">
        <authorList>
            <person name="Kikuchi T."/>
        </authorList>
    </citation>
    <scope>NUCLEOTIDE SEQUENCE</scope>
    <source>
        <strain evidence="1">PS1010</strain>
    </source>
</reference>
<dbReference type="AlphaFoldDB" id="A0A9P1IGA4"/>
<organism evidence="1 2">
    <name type="scientific">Caenorhabditis angaria</name>
    <dbReference type="NCBI Taxonomy" id="860376"/>
    <lineage>
        <taxon>Eukaryota</taxon>
        <taxon>Metazoa</taxon>
        <taxon>Ecdysozoa</taxon>
        <taxon>Nematoda</taxon>
        <taxon>Chromadorea</taxon>
        <taxon>Rhabditida</taxon>
        <taxon>Rhabditina</taxon>
        <taxon>Rhabditomorpha</taxon>
        <taxon>Rhabditoidea</taxon>
        <taxon>Rhabditidae</taxon>
        <taxon>Peloderinae</taxon>
        <taxon>Caenorhabditis</taxon>
    </lineage>
</organism>